<reference evidence="1 2" key="1">
    <citation type="submission" date="2016-04" db="EMBL/GenBank/DDBJ databases">
        <title>Complete genome sequence of natural rubber-degrading, novel Gram-negative bacterium, Rhizobacter gummiphilus strain NS21.</title>
        <authorList>
            <person name="Tabata M."/>
            <person name="Kasai D."/>
            <person name="Fukuda M."/>
        </authorList>
    </citation>
    <scope>NUCLEOTIDE SEQUENCE [LARGE SCALE GENOMIC DNA]</scope>
    <source>
        <strain evidence="1 2">NS21</strain>
    </source>
</reference>
<dbReference type="PROSITE" id="PS50887">
    <property type="entry name" value="GGDEF"/>
    <property type="match status" value="1"/>
</dbReference>
<dbReference type="InterPro" id="IPR000700">
    <property type="entry name" value="PAS-assoc_C"/>
</dbReference>
<dbReference type="RefSeq" id="WP_085751236.1">
    <property type="nucleotide sequence ID" value="NZ_BSPR01000007.1"/>
</dbReference>
<dbReference type="Pfam" id="PF00990">
    <property type="entry name" value="GGDEF"/>
    <property type="match status" value="1"/>
</dbReference>
<proteinExistence type="predicted"/>
<dbReference type="InterPro" id="IPR013655">
    <property type="entry name" value="PAS_fold_3"/>
</dbReference>
<dbReference type="SUPFAM" id="SSF55073">
    <property type="entry name" value="Nucleotide cyclase"/>
    <property type="match status" value="1"/>
</dbReference>
<dbReference type="InterPro" id="IPR035965">
    <property type="entry name" value="PAS-like_dom_sf"/>
</dbReference>
<sequence>MNWQDFQHRWIGPGRRRLRTYLVALVLATMLPTLVAGAFALWRTSESYREASGNRLADTARTLAYAIERDLNAKTVLVQTLAAPVGGAAGIAGLQEWLDGAGLLPGAEVMSEPVTHVRLTPPTRRFTAGGLPSDTALAVADHGRASVTNLFADPPRAAIVTRQSAGPGSSEMLLVSVMVAPQHLVQLAPQDGPNQLAMLVAVTDGAGRVIARSRDASRFIGQVVPDWDKVRAAVSDHGLFEAATTEGLPVKFAFQRLAGTPGWVVVAGEPLDTFNAGWRRLQNQLLLGGALAVVLALLLAAWAARRVLRPVAALARDAEAAAAGEAGVAGQPLGEPSTIHEFEFLRERIANAHAALHQRAEDARRNAEALAISERRHRALAEAGALVLWRSTPDGRLIAAAGWEPLTGQPEPEALGFGWVARVHPDERGRVTGALGNIATGDREIDVEFRLATAAGGWRWVRVRGVLIDEPGQEWVGALEDVDERRRAEAHVAHLAHHDPLTQLPNRTRLRERLVDALRHVREGARAAVLCLDLDRFKHVNDSLGHPAGDALLVAVTHRLTHVVRDGDTVARLGGDEFAIVQTGLASTRDAEVLAERIVSTLGAPYELNGHQVNIGASVGIVHALSVDADPDRLMACADMALYCAKQGGRGGYRTFSPDMDVRLQGRRDTERELAQALARNEFEVSYEPVVNVRFGSICAYEAKVHWQHPLRGPLELAEVSGLADEIGVLRPLGDWILRQACVDAAAWPGDVRVAVDITTGQLEDAAFPGIVAVALQRSGLPAGRLELEVGEHALADGAERVLEALHHLKALGVRIAIDHFGSSRSALGCLRSFPFDKVKIEESFVRQMGVDKEGDAMVRALTALCDTLGVASAASGVDAQAQLDLLSDEECVEVQGRLFGGPLRASDVARQFAQAGQGPGLTPAG</sequence>
<dbReference type="OrthoDB" id="9816034at2"/>
<evidence type="ECO:0000313" key="2">
    <source>
        <dbReference type="Proteomes" id="UP000193427"/>
    </source>
</evidence>
<name>A0A1W6L9I7_9BURK</name>
<dbReference type="AlphaFoldDB" id="A0A1W6L9I7"/>
<keyword evidence="2" id="KW-1185">Reference proteome</keyword>
<dbReference type="CDD" id="cd01949">
    <property type="entry name" value="GGDEF"/>
    <property type="match status" value="1"/>
</dbReference>
<dbReference type="SMART" id="SM00267">
    <property type="entry name" value="GGDEF"/>
    <property type="match status" value="1"/>
</dbReference>
<dbReference type="InterPro" id="IPR052155">
    <property type="entry name" value="Biofilm_reg_signaling"/>
</dbReference>
<evidence type="ECO:0000313" key="1">
    <source>
        <dbReference type="EMBL" id="ARN20959.1"/>
    </source>
</evidence>
<dbReference type="NCBIfam" id="TIGR00254">
    <property type="entry name" value="GGDEF"/>
    <property type="match status" value="1"/>
</dbReference>
<dbReference type="NCBIfam" id="TIGR00229">
    <property type="entry name" value="sensory_box"/>
    <property type="match status" value="1"/>
</dbReference>
<gene>
    <name evidence="1" type="ORF">A4W93_14220</name>
</gene>
<dbReference type="CDD" id="cd01948">
    <property type="entry name" value="EAL"/>
    <property type="match status" value="1"/>
</dbReference>
<dbReference type="InterPro" id="IPR043128">
    <property type="entry name" value="Rev_trsase/Diguanyl_cyclase"/>
</dbReference>
<dbReference type="SMART" id="SM00052">
    <property type="entry name" value="EAL"/>
    <property type="match status" value="1"/>
</dbReference>
<dbReference type="Gene3D" id="3.30.70.270">
    <property type="match status" value="1"/>
</dbReference>
<dbReference type="InterPro" id="IPR029787">
    <property type="entry name" value="Nucleotide_cyclase"/>
</dbReference>
<dbReference type="PROSITE" id="PS50883">
    <property type="entry name" value="EAL"/>
    <property type="match status" value="1"/>
</dbReference>
<dbReference type="Gene3D" id="3.30.450.20">
    <property type="entry name" value="PAS domain"/>
    <property type="match status" value="1"/>
</dbReference>
<dbReference type="InterPro" id="IPR000160">
    <property type="entry name" value="GGDEF_dom"/>
</dbReference>
<dbReference type="PANTHER" id="PTHR44757">
    <property type="entry name" value="DIGUANYLATE CYCLASE DGCP"/>
    <property type="match status" value="1"/>
</dbReference>
<dbReference type="EMBL" id="CP015118">
    <property type="protein sequence ID" value="ARN20959.1"/>
    <property type="molecule type" value="Genomic_DNA"/>
</dbReference>
<dbReference type="InterPro" id="IPR001633">
    <property type="entry name" value="EAL_dom"/>
</dbReference>
<dbReference type="STRING" id="946333.A4W93_14220"/>
<organism evidence="1 2">
    <name type="scientific">Piscinibacter gummiphilus</name>
    <dbReference type="NCBI Taxonomy" id="946333"/>
    <lineage>
        <taxon>Bacteria</taxon>
        <taxon>Pseudomonadati</taxon>
        <taxon>Pseudomonadota</taxon>
        <taxon>Betaproteobacteria</taxon>
        <taxon>Burkholderiales</taxon>
        <taxon>Sphaerotilaceae</taxon>
        <taxon>Piscinibacter</taxon>
    </lineage>
</organism>
<dbReference type="Proteomes" id="UP000193427">
    <property type="component" value="Chromosome"/>
</dbReference>
<dbReference type="SUPFAM" id="SSF141868">
    <property type="entry name" value="EAL domain-like"/>
    <property type="match status" value="1"/>
</dbReference>
<dbReference type="PROSITE" id="PS50113">
    <property type="entry name" value="PAC"/>
    <property type="match status" value="1"/>
</dbReference>
<dbReference type="Pfam" id="PF00563">
    <property type="entry name" value="EAL"/>
    <property type="match status" value="1"/>
</dbReference>
<dbReference type="PANTHER" id="PTHR44757:SF2">
    <property type="entry name" value="BIOFILM ARCHITECTURE MAINTENANCE PROTEIN MBAA"/>
    <property type="match status" value="1"/>
</dbReference>
<dbReference type="InterPro" id="IPR035919">
    <property type="entry name" value="EAL_sf"/>
</dbReference>
<protein>
    <submittedName>
        <fullName evidence="1">Uncharacterized protein</fullName>
    </submittedName>
</protein>
<accession>A0A1W6L9I7</accession>
<dbReference type="InterPro" id="IPR000014">
    <property type="entry name" value="PAS"/>
</dbReference>
<dbReference type="SUPFAM" id="SSF55785">
    <property type="entry name" value="PYP-like sensor domain (PAS domain)"/>
    <property type="match status" value="1"/>
</dbReference>
<dbReference type="Pfam" id="PF08447">
    <property type="entry name" value="PAS_3"/>
    <property type="match status" value="1"/>
</dbReference>
<dbReference type="KEGG" id="rgu:A4W93_14220"/>
<dbReference type="Gene3D" id="3.20.20.450">
    <property type="entry name" value="EAL domain"/>
    <property type="match status" value="1"/>
</dbReference>
<dbReference type="Gene3D" id="6.10.340.10">
    <property type="match status" value="1"/>
</dbReference>
<dbReference type="CDD" id="cd00130">
    <property type="entry name" value="PAS"/>
    <property type="match status" value="1"/>
</dbReference>